<proteinExistence type="inferred from homology"/>
<feature type="chain" id="PRO_5012777338" evidence="3">
    <location>
        <begin position="25"/>
        <end position="394"/>
    </location>
</feature>
<feature type="domain" description="Leucine-binding protein" evidence="4">
    <location>
        <begin position="43"/>
        <end position="368"/>
    </location>
</feature>
<protein>
    <submittedName>
        <fullName evidence="5">Amino acid/amide ABC transporter substrate-binding protein, HAAT family</fullName>
    </submittedName>
</protein>
<keyword evidence="2 3" id="KW-0732">Signal</keyword>
<organism evidence="5 6">
    <name type="scientific">Polynucleobacter kasalickyi</name>
    <dbReference type="NCBI Taxonomy" id="1938817"/>
    <lineage>
        <taxon>Bacteria</taxon>
        <taxon>Pseudomonadati</taxon>
        <taxon>Pseudomonadota</taxon>
        <taxon>Betaproteobacteria</taxon>
        <taxon>Burkholderiales</taxon>
        <taxon>Burkholderiaceae</taxon>
        <taxon>Polynucleobacter</taxon>
    </lineage>
</organism>
<comment type="similarity">
    <text evidence="1">Belongs to the leucine-binding protein family.</text>
</comment>
<name>A0A1W1YFV7_9BURK</name>
<dbReference type="CDD" id="cd06342">
    <property type="entry name" value="PBP1_ABC_LIVBP-like"/>
    <property type="match status" value="1"/>
</dbReference>
<evidence type="ECO:0000313" key="5">
    <source>
        <dbReference type="EMBL" id="SMC35047.1"/>
    </source>
</evidence>
<dbReference type="PANTHER" id="PTHR47151:SF2">
    <property type="entry name" value="AMINO ACID BINDING PROTEIN"/>
    <property type="match status" value="1"/>
</dbReference>
<dbReference type="RefSeq" id="WP_084282758.1">
    <property type="nucleotide sequence ID" value="NZ_FWXJ01000003.1"/>
</dbReference>
<accession>A0A1W1YFV7</accession>
<dbReference type="InterPro" id="IPR028082">
    <property type="entry name" value="Peripla_BP_I"/>
</dbReference>
<dbReference type="SUPFAM" id="SSF53822">
    <property type="entry name" value="Periplasmic binding protein-like I"/>
    <property type="match status" value="1"/>
</dbReference>
<evidence type="ECO:0000256" key="2">
    <source>
        <dbReference type="ARBA" id="ARBA00022729"/>
    </source>
</evidence>
<gene>
    <name evidence="5" type="ORF">SAMN06296008_10331</name>
</gene>
<evidence type="ECO:0000256" key="1">
    <source>
        <dbReference type="ARBA" id="ARBA00010062"/>
    </source>
</evidence>
<feature type="signal peptide" evidence="3">
    <location>
        <begin position="1"/>
        <end position="24"/>
    </location>
</feature>
<keyword evidence="6" id="KW-1185">Reference proteome</keyword>
<dbReference type="Pfam" id="PF13458">
    <property type="entry name" value="Peripla_BP_6"/>
    <property type="match status" value="1"/>
</dbReference>
<dbReference type="Proteomes" id="UP000192708">
    <property type="component" value="Unassembled WGS sequence"/>
</dbReference>
<dbReference type="AlphaFoldDB" id="A0A1W1YFV7"/>
<dbReference type="EMBL" id="FWXJ01000003">
    <property type="protein sequence ID" value="SMC35047.1"/>
    <property type="molecule type" value="Genomic_DNA"/>
</dbReference>
<evidence type="ECO:0000256" key="3">
    <source>
        <dbReference type="SAM" id="SignalP"/>
    </source>
</evidence>
<evidence type="ECO:0000313" key="6">
    <source>
        <dbReference type="Proteomes" id="UP000192708"/>
    </source>
</evidence>
<dbReference type="PANTHER" id="PTHR47151">
    <property type="entry name" value="LEU/ILE/VAL-BINDING ABC TRANSPORTER SUBUNIT"/>
    <property type="match status" value="1"/>
</dbReference>
<dbReference type="Gene3D" id="3.40.50.2300">
    <property type="match status" value="2"/>
</dbReference>
<reference evidence="5 6" key="1">
    <citation type="submission" date="2017-04" db="EMBL/GenBank/DDBJ databases">
        <authorList>
            <person name="Afonso C.L."/>
            <person name="Miller P.J."/>
            <person name="Scott M.A."/>
            <person name="Spackman E."/>
            <person name="Goraichik I."/>
            <person name="Dimitrov K.M."/>
            <person name="Suarez D.L."/>
            <person name="Swayne D.E."/>
        </authorList>
    </citation>
    <scope>NUCLEOTIDE SEQUENCE [LARGE SCALE GENOMIC DNA]</scope>
    <source>
        <strain evidence="5 6">VK13</strain>
    </source>
</reference>
<dbReference type="InterPro" id="IPR028081">
    <property type="entry name" value="Leu-bd"/>
</dbReference>
<sequence length="394" mass="41949">MHQSKVTKKSLHILTAIFAISLLASCGKKDDSKSASGANTEIVRIGNGAPLTGGDSYLGKDNENGARLAVEEINQKGLVINGKKITLELLGEDDAGDPKQGTQVAQKLVDSKVVAVVGHLNSGVSIPASKIYNEAGIAQITPSSTNPELTNQNFKNVFRLVGTDAQQGPILALYTVEKLNARKIALVDDATQYGKGLIDEFEKAAKAKEAHIVLHEATNNKATDFKAILTNIRAKNPDVIVFGGMAATGGLFAKQARELGIKAKIVGGDGICSPTLYDLAGDAVSNVVCSTVGVPKESLKDGGAFLKKYQERFGIEVQIYSPMAYDAVMIIVEAMKRANSTAAADILKELPNTNYEGISGQIKFDAKGDLKNSAITLNDYKEKKISTLEVMHMQ</sequence>
<dbReference type="STRING" id="1938817.SAMN06296008_10331"/>
<dbReference type="PROSITE" id="PS51257">
    <property type="entry name" value="PROKAR_LIPOPROTEIN"/>
    <property type="match status" value="1"/>
</dbReference>
<evidence type="ECO:0000259" key="4">
    <source>
        <dbReference type="Pfam" id="PF13458"/>
    </source>
</evidence>
<dbReference type="OrthoDB" id="9783240at2"/>